<dbReference type="Pfam" id="PF14064">
    <property type="entry name" value="HmuY"/>
    <property type="match status" value="1"/>
</dbReference>
<organism evidence="1 2">
    <name type="scientific">Flavobacterium silvaticum</name>
    <dbReference type="NCBI Taxonomy" id="1852020"/>
    <lineage>
        <taxon>Bacteria</taxon>
        <taxon>Pseudomonadati</taxon>
        <taxon>Bacteroidota</taxon>
        <taxon>Flavobacteriia</taxon>
        <taxon>Flavobacteriales</taxon>
        <taxon>Flavobacteriaceae</taxon>
        <taxon>Flavobacterium</taxon>
    </lineage>
</organism>
<comment type="caution">
    <text evidence="1">The sequence shown here is derived from an EMBL/GenBank/DDBJ whole genome shotgun (WGS) entry which is preliminary data.</text>
</comment>
<evidence type="ECO:0000313" key="2">
    <source>
        <dbReference type="Proteomes" id="UP000712080"/>
    </source>
</evidence>
<reference evidence="1" key="1">
    <citation type="submission" date="2020-02" db="EMBL/GenBank/DDBJ databases">
        <title>Flavobacterium sp. genome.</title>
        <authorList>
            <person name="Jung H.S."/>
            <person name="Baek J.H."/>
            <person name="Jeon C.O."/>
        </authorList>
    </citation>
    <scope>NUCLEOTIDE SEQUENCE</scope>
    <source>
        <strain evidence="1">SE-s28</strain>
    </source>
</reference>
<dbReference type="AlphaFoldDB" id="A0A972G2Y3"/>
<evidence type="ECO:0008006" key="3">
    <source>
        <dbReference type="Google" id="ProtNLM"/>
    </source>
</evidence>
<sequence>MFVVFSETATANGTVTIGITSEEASYGVDFKTTPEAPSLTFTLPIIAGQDKTSFLFQNLIFPFDSDQKVVTFQILSIDYARETNIQGYTTSVVSFEESLGGVSEPHIGGPNQGNQIYVDLSSETTTEVFRESWDLGFYCGDDFRVGLNGSLYMAAKKLDATNIDAVTQASVSQYFNQVAIGTFDPANMDYVDDPTGAISGTAIDAISVNDADNHVYLVNLGYTVGTTTPVPGSVAIAGNPRGWKKIRVLRQGDQYILQYANLNSTSHQEVVIEKDAAYNFRFFSFNTNNTVSVEPMKDQWDLNFTVFTNEIAGSGSYGYSDFVLNNLKGGAKAYEVSTSFSSYADFSVANIDESLFQNDQRVIGADWRDVFSGTVYTNRFYVLKDPNGIYYKIRMLGFLNTDGVRGYPKFEYALLQ</sequence>
<dbReference type="EMBL" id="JAAMPU010000108">
    <property type="protein sequence ID" value="NMH29541.1"/>
    <property type="molecule type" value="Genomic_DNA"/>
</dbReference>
<keyword evidence="2" id="KW-1185">Reference proteome</keyword>
<dbReference type="Proteomes" id="UP000712080">
    <property type="component" value="Unassembled WGS sequence"/>
</dbReference>
<gene>
    <name evidence="1" type="ORF">G6047_15990</name>
</gene>
<dbReference type="InterPro" id="IPR025921">
    <property type="entry name" value="HmuY"/>
</dbReference>
<name>A0A972G2Y3_9FLAO</name>
<proteinExistence type="predicted"/>
<dbReference type="CDD" id="cd12105">
    <property type="entry name" value="HmuY"/>
    <property type="match status" value="1"/>
</dbReference>
<protein>
    <recommendedName>
        <fullName evidence="3">HmuY protein</fullName>
    </recommendedName>
</protein>
<evidence type="ECO:0000313" key="1">
    <source>
        <dbReference type="EMBL" id="NMH29541.1"/>
    </source>
</evidence>
<accession>A0A972G2Y3</accession>